<evidence type="ECO:0000313" key="3">
    <source>
        <dbReference type="Proteomes" id="UP000010816"/>
    </source>
</evidence>
<dbReference type="KEGG" id="tmb:Thimo_1503"/>
<organism evidence="2 3">
    <name type="scientific">Thioflavicoccus mobilis 8321</name>
    <dbReference type="NCBI Taxonomy" id="765912"/>
    <lineage>
        <taxon>Bacteria</taxon>
        <taxon>Pseudomonadati</taxon>
        <taxon>Pseudomonadota</taxon>
        <taxon>Gammaproteobacteria</taxon>
        <taxon>Chromatiales</taxon>
        <taxon>Chromatiaceae</taxon>
        <taxon>Thioflavicoccus</taxon>
    </lineage>
</organism>
<sequence>MQVGVDAGQGHLGPRPAEARIHVPERQPRAVVGEVAEIGLE</sequence>
<dbReference type="HOGENOM" id="CLU_3278011_0_0_6"/>
<dbReference type="Proteomes" id="UP000010816">
    <property type="component" value="Chromosome"/>
</dbReference>
<dbReference type="EMBL" id="CP003051">
    <property type="protein sequence ID" value="AGA90289.1"/>
    <property type="molecule type" value="Genomic_DNA"/>
</dbReference>
<gene>
    <name evidence="2" type="ORF">Thimo_1503</name>
</gene>
<name>L0GYA3_9GAMM</name>
<protein>
    <submittedName>
        <fullName evidence="2">Uncharacterized protein</fullName>
    </submittedName>
</protein>
<evidence type="ECO:0000313" key="2">
    <source>
        <dbReference type="EMBL" id="AGA90289.1"/>
    </source>
</evidence>
<feature type="region of interest" description="Disordered" evidence="1">
    <location>
        <begin position="1"/>
        <end position="25"/>
    </location>
</feature>
<accession>L0GYA3</accession>
<reference evidence="2 3" key="1">
    <citation type="submission" date="2011-09" db="EMBL/GenBank/DDBJ databases">
        <title>Complete sequence of chromosome of Thioflavicoccus mobilis 8321.</title>
        <authorList>
            <consortium name="US DOE Joint Genome Institute"/>
            <person name="Lucas S."/>
            <person name="Han J."/>
            <person name="Lapidus A."/>
            <person name="Cheng J.-F."/>
            <person name="Goodwin L."/>
            <person name="Pitluck S."/>
            <person name="Peters L."/>
            <person name="Ovchinnikova G."/>
            <person name="Lu M."/>
            <person name="Detter J.C."/>
            <person name="Han C."/>
            <person name="Tapia R."/>
            <person name="Land M."/>
            <person name="Hauser L."/>
            <person name="Kyrpides N."/>
            <person name="Ivanova N."/>
            <person name="Pagani I."/>
            <person name="Vogl K."/>
            <person name="Liu Z."/>
            <person name="Imhoff J."/>
            <person name="Thiel V."/>
            <person name="Frigaard N.-U."/>
            <person name="Bryant D."/>
            <person name="Woyke T."/>
        </authorList>
    </citation>
    <scope>NUCLEOTIDE SEQUENCE [LARGE SCALE GENOMIC DNA]</scope>
    <source>
        <strain evidence="2 3">8321</strain>
    </source>
</reference>
<evidence type="ECO:0000256" key="1">
    <source>
        <dbReference type="SAM" id="MobiDB-lite"/>
    </source>
</evidence>
<proteinExistence type="predicted"/>
<dbReference type="AlphaFoldDB" id="L0GYA3"/>
<keyword evidence="3" id="KW-1185">Reference proteome</keyword>